<protein>
    <submittedName>
        <fullName evidence="2">Uncharacterized protein</fullName>
    </submittedName>
</protein>
<gene>
    <name evidence="2" type="ORF">CGZ93_00030</name>
</gene>
<reference evidence="2 3" key="1">
    <citation type="submission" date="2017-07" db="EMBL/GenBank/DDBJ databases">
        <title>Draft whole genome sequences of clinical Proprionibacteriaceae strains.</title>
        <authorList>
            <person name="Bernier A.-M."/>
            <person name="Bernard K."/>
            <person name="Domingo M.-C."/>
        </authorList>
    </citation>
    <scope>NUCLEOTIDE SEQUENCE [LARGE SCALE GENOMIC DNA]</scope>
    <source>
        <strain evidence="2 3">NML 130396</strain>
    </source>
</reference>
<proteinExistence type="predicted"/>
<organism evidence="2 3">
    <name type="scientific">Enemella dayhoffiae</name>
    <dbReference type="NCBI Taxonomy" id="2016507"/>
    <lineage>
        <taxon>Bacteria</taxon>
        <taxon>Bacillati</taxon>
        <taxon>Actinomycetota</taxon>
        <taxon>Actinomycetes</taxon>
        <taxon>Propionibacteriales</taxon>
        <taxon>Propionibacteriaceae</taxon>
        <taxon>Enemella</taxon>
    </lineage>
</organism>
<name>A0A255HC30_9ACTN</name>
<keyword evidence="3" id="KW-1185">Reference proteome</keyword>
<sequence length="124" mass="12990">MGGQVVAEGNPHPETSPLWTECRLNLNGVNVIWPARNRTITVVNGTGGSYANLKFFVRRNSGCGYDQLVDAGARVGYAGIADGVTRMQGSGTTPAGTPSPRRTGRDRTRAAGCRGGRTTRPTGG</sequence>
<dbReference type="EMBL" id="NMVQ01000001">
    <property type="protein sequence ID" value="OYO24912.1"/>
    <property type="molecule type" value="Genomic_DNA"/>
</dbReference>
<dbReference type="OrthoDB" id="134101at85009"/>
<dbReference type="Proteomes" id="UP000216311">
    <property type="component" value="Unassembled WGS sequence"/>
</dbReference>
<evidence type="ECO:0000256" key="1">
    <source>
        <dbReference type="SAM" id="MobiDB-lite"/>
    </source>
</evidence>
<evidence type="ECO:0000313" key="3">
    <source>
        <dbReference type="Proteomes" id="UP000216311"/>
    </source>
</evidence>
<feature type="compositionally biased region" description="Low complexity" evidence="1">
    <location>
        <begin position="110"/>
        <end position="124"/>
    </location>
</feature>
<feature type="region of interest" description="Disordered" evidence="1">
    <location>
        <begin position="85"/>
        <end position="124"/>
    </location>
</feature>
<dbReference type="AlphaFoldDB" id="A0A255HC30"/>
<evidence type="ECO:0000313" key="2">
    <source>
        <dbReference type="EMBL" id="OYO24912.1"/>
    </source>
</evidence>
<accession>A0A255HC30</accession>
<comment type="caution">
    <text evidence="2">The sequence shown here is derived from an EMBL/GenBank/DDBJ whole genome shotgun (WGS) entry which is preliminary data.</text>
</comment>
<dbReference type="RefSeq" id="WP_094362120.1">
    <property type="nucleotide sequence ID" value="NZ_NMVQ01000001.1"/>
</dbReference>